<dbReference type="EMBL" id="KX884842">
    <property type="protein sequence ID" value="APG79331.1"/>
    <property type="molecule type" value="Genomic_RNA"/>
</dbReference>
<dbReference type="EMBL" id="KX884760">
    <property type="protein sequence ID" value="APG79249.1"/>
    <property type="molecule type" value="Genomic_RNA"/>
</dbReference>
<accession>A0A1L3KPF6</accession>
<keyword evidence="1" id="KW-0543">Viral nucleoprotein</keyword>
<protein>
    <submittedName>
        <fullName evidence="1">Putative nucleoprotein</fullName>
    </submittedName>
</protein>
<reference evidence="1" key="1">
    <citation type="journal article" date="2016" name="Nature">
        <title>Redefining the invertebrate RNA virosphere.</title>
        <authorList>
            <person name="Shi M."/>
            <person name="Lin X.D."/>
            <person name="Tian J.H."/>
            <person name="Chen L.J."/>
            <person name="Chen X."/>
            <person name="Li C.X."/>
            <person name="Qin X.C."/>
            <person name="Li J."/>
            <person name="Cao J.P."/>
            <person name="Eden J.S."/>
            <person name="Buchmann J."/>
            <person name="Wang W."/>
            <person name="Xu J."/>
            <person name="Holmes E.C."/>
            <person name="Zhang Y.Z."/>
        </authorList>
    </citation>
    <scope>NUCLEOTIDE SEQUENCE [LARGE SCALE GENOMIC DNA]</scope>
    <source>
        <strain evidence="1">GCM10499</strain>
        <strain evidence="2">WGML140132</strain>
    </source>
</reference>
<organism evidence="1">
    <name type="scientific">Hubei myriapoda virus 5</name>
    <dbReference type="NCBI Taxonomy" id="1922934"/>
    <lineage>
        <taxon>Viruses</taxon>
        <taxon>Riboviria</taxon>
        <taxon>Orthornavirae</taxon>
        <taxon>Negarnaviricota</taxon>
        <taxon>Polyploviricotina</taxon>
        <taxon>Bunyaviricetes</taxon>
        <taxon>Hareavirales</taxon>
        <taxon>Mypoviridae</taxon>
        <taxon>Hubavirus</taxon>
        <taxon>Hubavirus myriapedis</taxon>
    </lineage>
</organism>
<evidence type="ECO:0000313" key="1">
    <source>
        <dbReference type="EMBL" id="APG79249.1"/>
    </source>
</evidence>
<keyword evidence="3" id="KW-1185">Reference proteome</keyword>
<proteinExistence type="predicted"/>
<sequence length="423" mass="48138">MNDQAARANELHELMVQRVMNAEPQYWGGTRDTSKANCKKIWNVPKEMWDAYHTSITEWNQLMPFEQKIRWATNQMENEKSIRTAAGFEETMLVRHRDAEIDPTGMTAGQIESLIFLYNILRDKINRQEGQVGNAADMAEKTRRALYTFRMTGTISDKYLEEGQRGSVLARVKAMRTARHAGITAHVNEELNKFINEDARLPAMRCPQGVDATAFNTRLADIRRSFNSALPEGNAGVNASNKFMVDYITMPMSYAINSEAFAHDDAGFEKYWALLFRISIWSQGPNVGLNEWTRFKQAQDANCQRFLDLAVRGDGGLRVNPGLLTRQRLLGAAVMNNKTCTDRGFINVNSREQEHEYATFVSLVAVVDVERQAGLIVRDPGRTSDSEYILHQLLTLGLDTGMWYNKKEIPDSAIRVRFLPRNQ</sequence>
<dbReference type="GeneID" id="30999714"/>
<evidence type="ECO:0000313" key="3">
    <source>
        <dbReference type="Proteomes" id="UP000204399"/>
    </source>
</evidence>
<dbReference type="RefSeq" id="YP_009345127.1">
    <property type="nucleotide sequence ID" value="NC_033760.1"/>
</dbReference>
<dbReference type="KEGG" id="vg:30999714"/>
<keyword evidence="1" id="KW-0946">Virion</keyword>
<evidence type="ECO:0000313" key="2">
    <source>
        <dbReference type="EMBL" id="APG79331.1"/>
    </source>
</evidence>
<dbReference type="GO" id="GO:0019013">
    <property type="term" value="C:viral nucleocapsid"/>
    <property type="evidence" value="ECO:0007669"/>
    <property type="project" value="UniProtKB-KW"/>
</dbReference>
<name>A0A1L3KPF6_9VIRU</name>
<dbReference type="Proteomes" id="UP000204399">
    <property type="component" value="Genome"/>
</dbReference>